<feature type="region of interest" description="Disordered" evidence="1">
    <location>
        <begin position="260"/>
        <end position="428"/>
    </location>
</feature>
<dbReference type="EMBL" id="JBBXJM010000007">
    <property type="protein sequence ID" value="KAL1405523.1"/>
    <property type="molecule type" value="Genomic_DNA"/>
</dbReference>
<protein>
    <submittedName>
        <fullName evidence="2">Uncharacterized protein</fullName>
    </submittedName>
</protein>
<comment type="caution">
    <text evidence="2">The sequence shown here is derived from an EMBL/GenBank/DDBJ whole genome shotgun (WGS) entry which is preliminary data.</text>
</comment>
<dbReference type="RefSeq" id="XP_069205467.1">
    <property type="nucleotide sequence ID" value="XM_069357530.1"/>
</dbReference>
<name>A0ABR3PSU7_9TREE</name>
<feature type="compositionally biased region" description="Acidic residues" evidence="1">
    <location>
        <begin position="284"/>
        <end position="298"/>
    </location>
</feature>
<proteinExistence type="predicted"/>
<feature type="compositionally biased region" description="Low complexity" evidence="1">
    <location>
        <begin position="375"/>
        <end position="385"/>
    </location>
</feature>
<feature type="compositionally biased region" description="Basic and acidic residues" evidence="1">
    <location>
        <begin position="260"/>
        <end position="272"/>
    </location>
</feature>
<accession>A0ABR3PSU7</accession>
<dbReference type="GeneID" id="95990203"/>
<dbReference type="Proteomes" id="UP001565368">
    <property type="component" value="Unassembled WGS sequence"/>
</dbReference>
<sequence>MAIIFFRYHERISREIRKARIYLVFDEYFFDFDLILGVFQQHLFDTAITTGPLLRAITDLRIATIWNPEITPEVIDDKIRWLFRYLPRVQLRNIHFYGFRCGLVFGCLASYESEMRDRRSRRLERGSAAVSAASTTIANIPSINGVPVGSLVEPVTTGIRGLILGSLSRRRQLLASGVGRVEYLFLTHIFEEADEGLLASYTNDRAPRDDSGSPVPAYTPKELACFKESAWRAFKLVMNDEGHTIGFQLPPEVFEIRPGEERQADKTSDKFPRISVDNWNDIPYFDDDDDGSDADDPDCIQSGVQTDSDSGLNSNRRVKNASDPNGHADDIDQAGSGETAGTSPSSPPTPASLPSASPSLSLSSSSSSTPPPTTPSTEAGSTSTPKLNPASPTMSPFGPPAAESGDKQQAAIGSAGKGSGKEKRRQSM</sequence>
<reference evidence="2 3" key="1">
    <citation type="submission" date="2023-08" db="EMBL/GenBank/DDBJ databases">
        <title>Annotated Genome Sequence of Vanrija albida AlHP1.</title>
        <authorList>
            <person name="Herzog R."/>
        </authorList>
    </citation>
    <scope>NUCLEOTIDE SEQUENCE [LARGE SCALE GENOMIC DNA]</scope>
    <source>
        <strain evidence="2 3">AlHP1</strain>
    </source>
</reference>
<keyword evidence="3" id="KW-1185">Reference proteome</keyword>
<feature type="compositionally biased region" description="Low complexity" evidence="1">
    <location>
        <begin position="335"/>
        <end position="344"/>
    </location>
</feature>
<gene>
    <name evidence="2" type="ORF">Q8F55_009160</name>
</gene>
<evidence type="ECO:0000313" key="3">
    <source>
        <dbReference type="Proteomes" id="UP001565368"/>
    </source>
</evidence>
<feature type="compositionally biased region" description="Low complexity" evidence="1">
    <location>
        <begin position="352"/>
        <end position="368"/>
    </location>
</feature>
<organism evidence="2 3">
    <name type="scientific">Vanrija albida</name>
    <dbReference type="NCBI Taxonomy" id="181172"/>
    <lineage>
        <taxon>Eukaryota</taxon>
        <taxon>Fungi</taxon>
        <taxon>Dikarya</taxon>
        <taxon>Basidiomycota</taxon>
        <taxon>Agaricomycotina</taxon>
        <taxon>Tremellomycetes</taxon>
        <taxon>Trichosporonales</taxon>
        <taxon>Trichosporonaceae</taxon>
        <taxon>Vanrija</taxon>
    </lineage>
</organism>
<evidence type="ECO:0000256" key="1">
    <source>
        <dbReference type="SAM" id="MobiDB-lite"/>
    </source>
</evidence>
<evidence type="ECO:0000313" key="2">
    <source>
        <dbReference type="EMBL" id="KAL1405523.1"/>
    </source>
</evidence>
<feature type="compositionally biased region" description="Polar residues" evidence="1">
    <location>
        <begin position="302"/>
        <end position="315"/>
    </location>
</feature>